<dbReference type="PANTHER" id="PTHR42929">
    <property type="entry name" value="INNER MEMBRANE ABC TRANSPORTER PERMEASE PROTEIN YDCU-RELATED-RELATED"/>
    <property type="match status" value="1"/>
</dbReference>
<feature type="transmembrane region" description="Helical" evidence="8">
    <location>
        <begin position="263"/>
        <end position="285"/>
    </location>
</feature>
<accession>A0AA41U9Q9</accession>
<keyword evidence="7 8" id="KW-0472">Membrane</keyword>
<evidence type="ECO:0000313" key="11">
    <source>
        <dbReference type="Proteomes" id="UP001156140"/>
    </source>
</evidence>
<keyword evidence="11" id="KW-1185">Reference proteome</keyword>
<dbReference type="GO" id="GO:0055085">
    <property type="term" value="P:transmembrane transport"/>
    <property type="evidence" value="ECO:0007669"/>
    <property type="project" value="InterPro"/>
</dbReference>
<dbReference type="RefSeq" id="WP_281734743.1">
    <property type="nucleotide sequence ID" value="NZ_JAKETQ010000001.1"/>
</dbReference>
<comment type="similarity">
    <text evidence="2">Belongs to the binding-protein-dependent transport system permease family. CysTW subfamily.</text>
</comment>
<dbReference type="AlphaFoldDB" id="A0AA41U9Q9"/>
<feature type="transmembrane region" description="Helical" evidence="8">
    <location>
        <begin position="25"/>
        <end position="45"/>
    </location>
</feature>
<dbReference type="Gene3D" id="1.10.3720.10">
    <property type="entry name" value="MetI-like"/>
    <property type="match status" value="1"/>
</dbReference>
<feature type="transmembrane region" description="Helical" evidence="8">
    <location>
        <begin position="155"/>
        <end position="186"/>
    </location>
</feature>
<dbReference type="InterPro" id="IPR035906">
    <property type="entry name" value="MetI-like_sf"/>
</dbReference>
<keyword evidence="5 8" id="KW-0812">Transmembrane</keyword>
<evidence type="ECO:0000256" key="3">
    <source>
        <dbReference type="ARBA" id="ARBA00022448"/>
    </source>
</evidence>
<dbReference type="GO" id="GO:0005886">
    <property type="term" value="C:plasma membrane"/>
    <property type="evidence" value="ECO:0007669"/>
    <property type="project" value="UniProtKB-SubCell"/>
</dbReference>
<keyword evidence="6 8" id="KW-1133">Transmembrane helix</keyword>
<sequence>MNASIAGKRQAQGARTRAWRPELPGWLAALMSAPIGLCFLALVFYPMVKLVIESFGTGNLDAYWSAMTDPVKLRALGTTLWVSAAVMVVSLLLAFVIAWSLRTSKSVLLRSALWVGLLMPMAMSAVVQNYVWIVILGRNGVLNSILNSVGLPSIGLLYTPGAVIVAMVYTLLPFAVFPLVVTFSTIPNRVLQAAESLGAGWLTTMRTVVLPLSVPGLFITGVLVFVLSLGFYVTPIIMGGPRATFLAKVIQDDLMMRFDRPGASATSVIMMVVALGIVALAIRVVGRERFERALG</sequence>
<reference evidence="10" key="1">
    <citation type="submission" date="2022-03" db="EMBL/GenBank/DDBJ databases">
        <title>The complete genome sequence of a Methyloterrigena soli.</title>
        <authorList>
            <person name="Zi Z."/>
        </authorList>
    </citation>
    <scope>NUCLEOTIDE SEQUENCE</scope>
    <source>
        <strain evidence="10">M48</strain>
    </source>
</reference>
<evidence type="ECO:0000259" key="9">
    <source>
        <dbReference type="PROSITE" id="PS50928"/>
    </source>
</evidence>
<comment type="caution">
    <text evidence="10">The sequence shown here is derived from an EMBL/GenBank/DDBJ whole genome shotgun (WGS) entry which is preliminary data.</text>
</comment>
<keyword evidence="3" id="KW-0813">Transport</keyword>
<evidence type="ECO:0000256" key="5">
    <source>
        <dbReference type="ARBA" id="ARBA00022692"/>
    </source>
</evidence>
<evidence type="ECO:0000256" key="4">
    <source>
        <dbReference type="ARBA" id="ARBA00022475"/>
    </source>
</evidence>
<protein>
    <submittedName>
        <fullName evidence="10">ABC transporter permease</fullName>
    </submittedName>
</protein>
<name>A0AA41U9Q9_9HYPH</name>
<feature type="transmembrane region" description="Helical" evidence="8">
    <location>
        <begin position="207"/>
        <end position="233"/>
    </location>
</feature>
<dbReference type="CDD" id="cd06261">
    <property type="entry name" value="TM_PBP2"/>
    <property type="match status" value="1"/>
</dbReference>
<feature type="transmembrane region" description="Helical" evidence="8">
    <location>
        <begin position="80"/>
        <end position="101"/>
    </location>
</feature>
<evidence type="ECO:0000256" key="7">
    <source>
        <dbReference type="ARBA" id="ARBA00023136"/>
    </source>
</evidence>
<proteinExistence type="inferred from homology"/>
<evidence type="ECO:0000256" key="6">
    <source>
        <dbReference type="ARBA" id="ARBA00022989"/>
    </source>
</evidence>
<evidence type="ECO:0000256" key="1">
    <source>
        <dbReference type="ARBA" id="ARBA00004651"/>
    </source>
</evidence>
<evidence type="ECO:0000256" key="2">
    <source>
        <dbReference type="ARBA" id="ARBA00007069"/>
    </source>
</evidence>
<dbReference type="Proteomes" id="UP001156140">
    <property type="component" value="Unassembled WGS sequence"/>
</dbReference>
<gene>
    <name evidence="10" type="ORF">ML536_01770</name>
</gene>
<keyword evidence="4" id="KW-1003">Cell membrane</keyword>
<dbReference type="PROSITE" id="PS50928">
    <property type="entry name" value="ABC_TM1"/>
    <property type="match status" value="1"/>
</dbReference>
<dbReference type="InterPro" id="IPR000515">
    <property type="entry name" value="MetI-like"/>
</dbReference>
<feature type="domain" description="ABC transmembrane type-1" evidence="9">
    <location>
        <begin position="76"/>
        <end position="281"/>
    </location>
</feature>
<comment type="subcellular location">
    <subcellularLocation>
        <location evidence="1">Cell membrane</location>
        <topology evidence="1">Multi-pass membrane protein</topology>
    </subcellularLocation>
</comment>
<dbReference type="EMBL" id="JALAZD010000001">
    <property type="protein sequence ID" value="MCI0125548.1"/>
    <property type="molecule type" value="Genomic_DNA"/>
</dbReference>
<dbReference type="PANTHER" id="PTHR42929:SF1">
    <property type="entry name" value="INNER MEMBRANE ABC TRANSPORTER PERMEASE PROTEIN YDCU-RELATED"/>
    <property type="match status" value="1"/>
</dbReference>
<feature type="transmembrane region" description="Helical" evidence="8">
    <location>
        <begin position="113"/>
        <end position="135"/>
    </location>
</feature>
<organism evidence="10 11">
    <name type="scientific">Paradevosia shaoguanensis</name>
    <dbReference type="NCBI Taxonomy" id="1335043"/>
    <lineage>
        <taxon>Bacteria</taxon>
        <taxon>Pseudomonadati</taxon>
        <taxon>Pseudomonadota</taxon>
        <taxon>Alphaproteobacteria</taxon>
        <taxon>Hyphomicrobiales</taxon>
        <taxon>Devosiaceae</taxon>
        <taxon>Paradevosia</taxon>
    </lineage>
</organism>
<evidence type="ECO:0000256" key="8">
    <source>
        <dbReference type="SAM" id="Phobius"/>
    </source>
</evidence>
<dbReference type="SUPFAM" id="SSF161098">
    <property type="entry name" value="MetI-like"/>
    <property type="match status" value="1"/>
</dbReference>
<evidence type="ECO:0000313" key="10">
    <source>
        <dbReference type="EMBL" id="MCI0125548.1"/>
    </source>
</evidence>